<proteinExistence type="inferred from homology"/>
<evidence type="ECO:0000256" key="3">
    <source>
        <dbReference type="ARBA" id="ARBA00022679"/>
    </source>
</evidence>
<dbReference type="PANTHER" id="PTHR11129:SF3">
    <property type="entry name" value="PROTEIN PRENYLTRANSFERASE ALPHA SUBUNIT REPEAT-CONTAINING PROTEIN 1"/>
    <property type="match status" value="1"/>
</dbReference>
<dbReference type="Pfam" id="PF01239">
    <property type="entry name" value="PPTA"/>
    <property type="match status" value="2"/>
</dbReference>
<dbReference type="AlphaFoldDB" id="A0A6P8Z5N3"/>
<dbReference type="Gene3D" id="1.25.40.120">
    <property type="entry name" value="Protein prenylyltransferase"/>
    <property type="match status" value="1"/>
</dbReference>
<dbReference type="GO" id="GO:0005737">
    <property type="term" value="C:cytoplasm"/>
    <property type="evidence" value="ECO:0007669"/>
    <property type="project" value="TreeGrafter"/>
</dbReference>
<gene>
    <name evidence="6" type="primary">LOC117645718</name>
</gene>
<name>A0A6P8Z5N3_THRPL</name>
<dbReference type="InParanoid" id="A0A6P8Z5N3"/>
<evidence type="ECO:0000313" key="5">
    <source>
        <dbReference type="Proteomes" id="UP000515158"/>
    </source>
</evidence>
<keyword evidence="4" id="KW-0677">Repeat</keyword>
<dbReference type="GO" id="GO:0008318">
    <property type="term" value="F:protein prenyltransferase activity"/>
    <property type="evidence" value="ECO:0007669"/>
    <property type="project" value="InterPro"/>
</dbReference>
<dbReference type="SUPFAM" id="SSF48439">
    <property type="entry name" value="Protein prenylyltransferase"/>
    <property type="match status" value="1"/>
</dbReference>
<organism evidence="6">
    <name type="scientific">Thrips palmi</name>
    <name type="common">Melon thrips</name>
    <dbReference type="NCBI Taxonomy" id="161013"/>
    <lineage>
        <taxon>Eukaryota</taxon>
        <taxon>Metazoa</taxon>
        <taxon>Ecdysozoa</taxon>
        <taxon>Arthropoda</taxon>
        <taxon>Hexapoda</taxon>
        <taxon>Insecta</taxon>
        <taxon>Pterygota</taxon>
        <taxon>Neoptera</taxon>
        <taxon>Paraneoptera</taxon>
        <taxon>Thysanoptera</taxon>
        <taxon>Terebrantia</taxon>
        <taxon>Thripoidea</taxon>
        <taxon>Thripidae</taxon>
        <taxon>Thrips</taxon>
    </lineage>
</organism>
<dbReference type="OrthoDB" id="5358702at2759"/>
<accession>A0A6P8Z5N3</accession>
<dbReference type="Proteomes" id="UP000515158">
    <property type="component" value="Unplaced"/>
</dbReference>
<dbReference type="RefSeq" id="XP_034241952.1">
    <property type="nucleotide sequence ID" value="XM_034386061.1"/>
</dbReference>
<dbReference type="PANTHER" id="PTHR11129">
    <property type="entry name" value="PROTEIN FARNESYLTRANSFERASE ALPHA SUBUNIT/RAB GERANYLGERANYL TRANSFERASE ALPHA SUBUNIT"/>
    <property type="match status" value="1"/>
</dbReference>
<reference evidence="6" key="1">
    <citation type="submission" date="2025-08" db="UniProtKB">
        <authorList>
            <consortium name="RefSeq"/>
        </authorList>
    </citation>
    <scope>IDENTIFICATION</scope>
    <source>
        <tissue evidence="6">Total insect</tissue>
    </source>
</reference>
<dbReference type="PROSITE" id="PS51147">
    <property type="entry name" value="PFTA"/>
    <property type="match status" value="2"/>
</dbReference>
<sequence length="431" mass="50437">MHGDQFPAAEKILSDIENVFKRDKDLKDFEILPVTVGENKSPVLHAEHTLGLQEWCVRHLYVHVYHKLTNLKQQQRLRREDPNTLSRLLLGGVLLNPDCTFLWNIRRELIVMGRFDLFSDLHINAVTLSRRPKSSEAFVYRRWLLSRILESYLDASTTLSILEEELRVTLMAANRYANNYHAWNHRMWIMSHLPQAQDHFINEWVSSEEWISKHVSEHSGLQYREYLFKQIMQNVGHTYFCHKLRLSLENFFLPLKSSELYCVSLKDSTPLKQLHSLVIDILEQKDFCSSCPIKCGSNPHILHIGFLAYELLLVTELIRLYPGHEALWCHRRFVLFSLYSIVKEINTYEASKSDISDGVPHPKAQKLSVSDIEIECNFLWSVIVRHEESLLEECSLCTPEESYQSKLAFRHQEWVEKILKRSGSCVKQSTS</sequence>
<evidence type="ECO:0000313" key="6">
    <source>
        <dbReference type="RefSeq" id="XP_034241952.1"/>
    </source>
</evidence>
<comment type="similarity">
    <text evidence="1">Belongs to the protein prenyltransferase subunit alpha family.</text>
</comment>
<keyword evidence="5" id="KW-1185">Reference proteome</keyword>
<protein>
    <submittedName>
        <fullName evidence="6">Protein prenyltransferase alpha subunit repeat-containing protein 1-like isoform X1</fullName>
    </submittedName>
</protein>
<evidence type="ECO:0000256" key="2">
    <source>
        <dbReference type="ARBA" id="ARBA00022602"/>
    </source>
</evidence>
<dbReference type="KEGG" id="tpal:117645718"/>
<keyword evidence="2" id="KW-0637">Prenyltransferase</keyword>
<evidence type="ECO:0000256" key="1">
    <source>
        <dbReference type="ARBA" id="ARBA00006734"/>
    </source>
</evidence>
<dbReference type="FunCoup" id="A0A6P8Z5N3">
    <property type="interactions" value="415"/>
</dbReference>
<dbReference type="GeneID" id="117645718"/>
<dbReference type="InterPro" id="IPR002088">
    <property type="entry name" value="Prenyl_trans_a"/>
</dbReference>
<evidence type="ECO:0000256" key="4">
    <source>
        <dbReference type="ARBA" id="ARBA00022737"/>
    </source>
</evidence>
<keyword evidence="3" id="KW-0808">Transferase</keyword>